<comment type="subunit">
    <text evidence="5">Component of the ER membrane protein complex (EMC).</text>
</comment>
<proteinExistence type="inferred from homology"/>
<keyword evidence="5" id="KW-0256">Endoplasmic reticulum</keyword>
<evidence type="ECO:0000256" key="3">
    <source>
        <dbReference type="ARBA" id="ARBA00022803"/>
    </source>
</evidence>
<evidence type="ECO:0000313" key="7">
    <source>
        <dbReference type="EMBL" id="TKR62065.1"/>
    </source>
</evidence>
<dbReference type="Gene3D" id="1.25.40.10">
    <property type="entry name" value="Tetratricopeptide repeat domain"/>
    <property type="match status" value="1"/>
</dbReference>
<dbReference type="InterPro" id="IPR055217">
    <property type="entry name" value="TPR_EMC2"/>
</dbReference>
<reference evidence="7 8" key="1">
    <citation type="journal article" date="2015" name="Genome Biol.">
        <title>Comparative genomics of Steinernema reveals deeply conserved gene regulatory networks.</title>
        <authorList>
            <person name="Dillman A.R."/>
            <person name="Macchietto M."/>
            <person name="Porter C.F."/>
            <person name="Rogers A."/>
            <person name="Williams B."/>
            <person name="Antoshechkin I."/>
            <person name="Lee M.M."/>
            <person name="Goodwin Z."/>
            <person name="Lu X."/>
            <person name="Lewis E.E."/>
            <person name="Goodrich-Blair H."/>
            <person name="Stock S.P."/>
            <person name="Adams B.J."/>
            <person name="Sternberg P.W."/>
            <person name="Mortazavi A."/>
        </authorList>
    </citation>
    <scope>NUCLEOTIDE SEQUENCE [LARGE SCALE GENOMIC DNA]</scope>
    <source>
        <strain evidence="7 8">ALL</strain>
    </source>
</reference>
<organism evidence="7 8">
    <name type="scientific">Steinernema carpocapsae</name>
    <name type="common">Entomopathogenic nematode</name>
    <dbReference type="NCBI Taxonomy" id="34508"/>
    <lineage>
        <taxon>Eukaryota</taxon>
        <taxon>Metazoa</taxon>
        <taxon>Ecdysozoa</taxon>
        <taxon>Nematoda</taxon>
        <taxon>Chromadorea</taxon>
        <taxon>Rhabditida</taxon>
        <taxon>Tylenchina</taxon>
        <taxon>Panagrolaimomorpha</taxon>
        <taxon>Strongyloidoidea</taxon>
        <taxon>Steinernematidae</taxon>
        <taxon>Steinernema</taxon>
    </lineage>
</organism>
<dbReference type="InterPro" id="IPR039856">
    <property type="entry name" value="EMC2-like"/>
</dbReference>
<dbReference type="Pfam" id="PF22890">
    <property type="entry name" value="TPR_EMC2"/>
    <property type="match status" value="1"/>
</dbReference>
<dbReference type="AlphaFoldDB" id="A0A4V6XVP1"/>
<keyword evidence="2" id="KW-0677">Repeat</keyword>
<comment type="similarity">
    <text evidence="1 5">Belongs to the EMC2 family.</text>
</comment>
<reference evidence="7 8" key="2">
    <citation type="journal article" date="2019" name="G3 (Bethesda)">
        <title>Hybrid Assembly of the Genome of the Entomopathogenic Nematode Steinernema carpocapsae Identifies the X-Chromosome.</title>
        <authorList>
            <person name="Serra L."/>
            <person name="Macchietto M."/>
            <person name="Macias-Munoz A."/>
            <person name="McGill C.J."/>
            <person name="Rodriguez I.M."/>
            <person name="Rodriguez B."/>
            <person name="Murad R."/>
            <person name="Mortazavi A."/>
        </authorList>
    </citation>
    <scope>NUCLEOTIDE SEQUENCE [LARGE SCALE GENOMIC DNA]</scope>
    <source>
        <strain evidence="7 8">ALL</strain>
    </source>
</reference>
<dbReference type="GO" id="GO:0072546">
    <property type="term" value="C:EMC complex"/>
    <property type="evidence" value="ECO:0007669"/>
    <property type="project" value="UniProtKB-UniRule"/>
</dbReference>
<name>A0A4V6XVP1_STECR</name>
<keyword evidence="5" id="KW-0472">Membrane</keyword>
<sequence length="288" mass="33279">MEVKDWTNVSFEEGRLTLRQWREDHARRSEEIVELWEHVLSRSPNSLNDELWIIYEQVCIAALDCGRQDVAVECIAALEKQFRGSNRVMKLKAMEFESIGRYEDALHVYDKLIEATNAGFRKRKIAVLKVRGERGDAIRQLNEYLKVFLNDNEAWLELSQMYLREGDYSRAAHCIEELLVANPFNSLFFRRIADIRYSQGGVDNIELARTYFEKAGQLNHSDARSYYGVVMCCNSLLPKSSGNRKKELQNSAENALSQLEKIYQEPGNANVTLNRKVVEQLRKGITSC</sequence>
<feature type="domain" description="EMC2 TPR-like" evidence="6">
    <location>
        <begin position="90"/>
        <end position="194"/>
    </location>
</feature>
<dbReference type="PANTHER" id="PTHR12760">
    <property type="entry name" value="TETRATRICOPEPTIDE REPEAT PROTEIN"/>
    <property type="match status" value="1"/>
</dbReference>
<dbReference type="InterPro" id="IPR011990">
    <property type="entry name" value="TPR-like_helical_dom_sf"/>
</dbReference>
<comment type="caution">
    <text evidence="7">The sequence shown here is derived from an EMBL/GenBank/DDBJ whole genome shotgun (WGS) entry which is preliminary data.</text>
</comment>
<protein>
    <recommendedName>
        <fullName evidence="5">ER membrane protein complex subunit 2</fullName>
    </recommendedName>
</protein>
<comment type="function">
    <text evidence="5">Part of the endoplasmic reticulum membrane protein complex (EMC) that enables the energy-independent insertion into endoplasmic reticulum membranes of newly synthesized membrane proteins.</text>
</comment>
<keyword evidence="8" id="KW-1185">Reference proteome</keyword>
<evidence type="ECO:0000256" key="1">
    <source>
        <dbReference type="ARBA" id="ARBA00010361"/>
    </source>
</evidence>
<dbReference type="InterPro" id="IPR019734">
    <property type="entry name" value="TPR_rpt"/>
</dbReference>
<dbReference type="PROSITE" id="PS50005">
    <property type="entry name" value="TPR"/>
    <property type="match status" value="1"/>
</dbReference>
<comment type="subcellular location">
    <subcellularLocation>
        <location evidence="5">Endoplasmic reticulum membrane</location>
        <topology evidence="5">Peripheral membrane protein</topology>
        <orientation evidence="5">Cytoplasmic side</orientation>
    </subcellularLocation>
</comment>
<evidence type="ECO:0000256" key="4">
    <source>
        <dbReference type="PROSITE-ProRule" id="PRU00339"/>
    </source>
</evidence>
<evidence type="ECO:0000256" key="2">
    <source>
        <dbReference type="ARBA" id="ARBA00022737"/>
    </source>
</evidence>
<evidence type="ECO:0000313" key="8">
    <source>
        <dbReference type="Proteomes" id="UP000298663"/>
    </source>
</evidence>
<keyword evidence="3 4" id="KW-0802">TPR repeat</keyword>
<dbReference type="STRING" id="34508.A0A4V6XVP1"/>
<dbReference type="OrthoDB" id="124397at2759"/>
<dbReference type="SUPFAM" id="SSF48452">
    <property type="entry name" value="TPR-like"/>
    <property type="match status" value="1"/>
</dbReference>
<evidence type="ECO:0000256" key="5">
    <source>
        <dbReference type="RuleBase" id="RU367091"/>
    </source>
</evidence>
<dbReference type="EMBL" id="AZBU02000010">
    <property type="protein sequence ID" value="TKR62065.1"/>
    <property type="molecule type" value="Genomic_DNA"/>
</dbReference>
<gene>
    <name evidence="7" type="ORF">L596_026072</name>
</gene>
<accession>A0A4V6XVP1</accession>
<dbReference type="Proteomes" id="UP000298663">
    <property type="component" value="Unassembled WGS sequence"/>
</dbReference>
<feature type="repeat" description="TPR" evidence="4">
    <location>
        <begin position="152"/>
        <end position="185"/>
    </location>
</feature>
<evidence type="ECO:0000259" key="6">
    <source>
        <dbReference type="Pfam" id="PF22890"/>
    </source>
</evidence>